<evidence type="ECO:0000256" key="4">
    <source>
        <dbReference type="ARBA" id="ARBA00022525"/>
    </source>
</evidence>
<dbReference type="GO" id="GO:0008270">
    <property type="term" value="F:zinc ion binding"/>
    <property type="evidence" value="ECO:0007669"/>
    <property type="project" value="InterPro"/>
</dbReference>
<dbReference type="InterPro" id="IPR000834">
    <property type="entry name" value="Peptidase_M14"/>
</dbReference>
<evidence type="ECO:0000256" key="10">
    <source>
        <dbReference type="ARBA" id="ARBA00022833"/>
    </source>
</evidence>
<evidence type="ECO:0000256" key="2">
    <source>
        <dbReference type="ARBA" id="ARBA00004613"/>
    </source>
</evidence>
<accession>A0A9P7V552</accession>
<dbReference type="GO" id="GO:0004181">
    <property type="term" value="F:metallocarboxypeptidase activity"/>
    <property type="evidence" value="ECO:0007669"/>
    <property type="project" value="InterPro"/>
</dbReference>
<keyword evidence="8" id="KW-0732">Signal</keyword>
<evidence type="ECO:0000256" key="13">
    <source>
        <dbReference type="ARBA" id="ARBA00025210"/>
    </source>
</evidence>
<evidence type="ECO:0000256" key="8">
    <source>
        <dbReference type="ARBA" id="ARBA00022729"/>
    </source>
</evidence>
<evidence type="ECO:0000259" key="17">
    <source>
        <dbReference type="PROSITE" id="PS52035"/>
    </source>
</evidence>
<dbReference type="AlphaFoldDB" id="A0A9P7V552"/>
<comment type="similarity">
    <text evidence="3 16">Belongs to the peptidase M14 family.</text>
</comment>
<comment type="cofactor">
    <cofactor evidence="1">
        <name>Zn(2+)</name>
        <dbReference type="ChEBI" id="CHEBI:29105"/>
    </cofactor>
</comment>
<comment type="caution">
    <text evidence="16">Lacks conserved residue(s) required for the propagation of feature annotation.</text>
</comment>
<evidence type="ECO:0000256" key="14">
    <source>
        <dbReference type="ARBA" id="ARBA00026187"/>
    </source>
</evidence>
<comment type="caution">
    <text evidence="18">The sequence shown here is derived from an EMBL/GenBank/DDBJ whole genome shotgun (WGS) entry which is preliminary data.</text>
</comment>
<evidence type="ECO:0000256" key="1">
    <source>
        <dbReference type="ARBA" id="ARBA00001947"/>
    </source>
</evidence>
<organism evidence="18 19">
    <name type="scientific">Scheffersomyces spartinae</name>
    <dbReference type="NCBI Taxonomy" id="45513"/>
    <lineage>
        <taxon>Eukaryota</taxon>
        <taxon>Fungi</taxon>
        <taxon>Dikarya</taxon>
        <taxon>Ascomycota</taxon>
        <taxon>Saccharomycotina</taxon>
        <taxon>Pichiomycetes</taxon>
        <taxon>Debaryomycetaceae</taxon>
        <taxon>Scheffersomyces</taxon>
    </lineage>
</organism>
<dbReference type="Proteomes" id="UP000790833">
    <property type="component" value="Unassembled WGS sequence"/>
</dbReference>
<dbReference type="Pfam" id="PF00246">
    <property type="entry name" value="Peptidase_M14"/>
    <property type="match status" value="1"/>
</dbReference>
<dbReference type="PANTHER" id="PTHR11705">
    <property type="entry name" value="PROTEASE FAMILY M14 CARBOXYPEPTIDASE A,B"/>
    <property type="match status" value="1"/>
</dbReference>
<dbReference type="GO" id="GO:0006508">
    <property type="term" value="P:proteolysis"/>
    <property type="evidence" value="ECO:0007669"/>
    <property type="project" value="UniProtKB-KW"/>
</dbReference>
<evidence type="ECO:0000256" key="16">
    <source>
        <dbReference type="PROSITE-ProRule" id="PRU01379"/>
    </source>
</evidence>
<evidence type="ECO:0000256" key="6">
    <source>
        <dbReference type="ARBA" id="ARBA00022670"/>
    </source>
</evidence>
<evidence type="ECO:0000256" key="7">
    <source>
        <dbReference type="ARBA" id="ARBA00022723"/>
    </source>
</evidence>
<dbReference type="EMBL" id="JAHMUF010000033">
    <property type="protein sequence ID" value="KAG7191341.1"/>
    <property type="molecule type" value="Genomic_DNA"/>
</dbReference>
<keyword evidence="12" id="KW-1015">Disulfide bond</keyword>
<comment type="subcellular location">
    <subcellularLocation>
        <location evidence="2">Secreted</location>
    </subcellularLocation>
</comment>
<keyword evidence="7" id="KW-0479">Metal-binding</keyword>
<keyword evidence="5" id="KW-0121">Carboxypeptidase</keyword>
<keyword evidence="6" id="KW-0645">Protease</keyword>
<comment type="function">
    <text evidence="13">Inactive carboxypeptidase that may play a role in cell wall organization and biogenesis.</text>
</comment>
<gene>
    <name evidence="18" type="primary">ECM14</name>
    <name evidence="18" type="ORF">KQ657_003546</name>
</gene>
<dbReference type="GO" id="GO:0005576">
    <property type="term" value="C:extracellular region"/>
    <property type="evidence" value="ECO:0007669"/>
    <property type="project" value="UniProtKB-SubCell"/>
</dbReference>
<dbReference type="SUPFAM" id="SSF53187">
    <property type="entry name" value="Zn-dependent exopeptidases"/>
    <property type="match status" value="1"/>
</dbReference>
<dbReference type="GeneID" id="66116920"/>
<dbReference type="CDD" id="cd03860">
    <property type="entry name" value="M14_CP_A-B_like"/>
    <property type="match status" value="1"/>
</dbReference>
<dbReference type="Gene3D" id="3.40.630.10">
    <property type="entry name" value="Zn peptidases"/>
    <property type="match status" value="1"/>
</dbReference>
<keyword evidence="9" id="KW-0378">Hydrolase</keyword>
<proteinExistence type="inferred from homology"/>
<evidence type="ECO:0000256" key="15">
    <source>
        <dbReference type="ARBA" id="ARBA00026213"/>
    </source>
</evidence>
<dbReference type="RefSeq" id="XP_043046893.1">
    <property type="nucleotide sequence ID" value="XM_043194265.1"/>
</dbReference>
<keyword evidence="4" id="KW-0964">Secreted</keyword>
<keyword evidence="10" id="KW-0862">Zinc</keyword>
<protein>
    <recommendedName>
        <fullName evidence="14">Inactive metallocarboxypeptidase ECM14</fullName>
    </recommendedName>
    <alternativeName>
        <fullName evidence="15">Inactive metallocarboxypeptidase ecm14</fullName>
    </alternativeName>
</protein>
<feature type="domain" description="Peptidase M14" evidence="17">
    <location>
        <begin position="157"/>
        <end position="460"/>
    </location>
</feature>
<reference evidence="18" key="1">
    <citation type="submission" date="2021-03" db="EMBL/GenBank/DDBJ databases">
        <authorList>
            <person name="Palmer J.M."/>
        </authorList>
    </citation>
    <scope>NUCLEOTIDE SEQUENCE</scope>
    <source>
        <strain evidence="18">ARV_011</strain>
    </source>
</reference>
<evidence type="ECO:0000256" key="11">
    <source>
        <dbReference type="ARBA" id="ARBA00023049"/>
    </source>
</evidence>
<evidence type="ECO:0000256" key="5">
    <source>
        <dbReference type="ARBA" id="ARBA00022645"/>
    </source>
</evidence>
<dbReference type="FunFam" id="3.40.630.10:FF:000084">
    <property type="entry name" value="Carboxypeptidase B2"/>
    <property type="match status" value="1"/>
</dbReference>
<keyword evidence="19" id="KW-1185">Reference proteome</keyword>
<evidence type="ECO:0000256" key="3">
    <source>
        <dbReference type="ARBA" id="ARBA00005988"/>
    </source>
</evidence>
<dbReference type="SMART" id="SM00631">
    <property type="entry name" value="Zn_pept"/>
    <property type="match status" value="1"/>
</dbReference>
<dbReference type="PROSITE" id="PS52035">
    <property type="entry name" value="PEPTIDASE_M14"/>
    <property type="match status" value="1"/>
</dbReference>
<name>A0A9P7V552_9ASCO</name>
<evidence type="ECO:0000313" key="18">
    <source>
        <dbReference type="EMBL" id="KAG7191341.1"/>
    </source>
</evidence>
<dbReference type="PANTHER" id="PTHR11705:SF147">
    <property type="entry name" value="INACTIVE METALLOCARBOXYPEPTIDASE ECM14"/>
    <property type="match status" value="1"/>
</dbReference>
<keyword evidence="11" id="KW-0482">Metalloprotease</keyword>
<evidence type="ECO:0000256" key="9">
    <source>
        <dbReference type="ARBA" id="ARBA00022801"/>
    </source>
</evidence>
<sequence length="467" mass="54900">MHRMFEDLLSNSDDDEGSSFHWSKVDENEWPIHLEQYRNRIVVRFCDYTGEFVRFVREASAYRLWSKSEGSKLFIDIEMEQDALPELISSFQNLPYKVIIEDLAQSVFESYPDKQERKMRATTEKEINEPTYQITEDIIRISKEEGFHAASEIFFKDYRPLETIQAWLDLLVQAYPELVERQYLGATPEGRKYDHIHIRSPNGEHKDKRTILITGGTHAREWISVSTSLYAIYEMVNFYSQYPGLDAALRLDFIIAPLMNPDGYAYTWSNDRLWRKNRQPTEFSGCVGIDIDHSFDFHWTHSSDWACGEDYSGEYAFEAKESWLWYQHMNTTKFHHNIWGYVDLHSYSQDILYPYAYSCDDQPRDEENLIELAYGIAKAIRQHSGVYYDVLPACIDRDSDLIPDLGAGTALDYMYKYGAIWAFQLKLRDSGNHGFLLPAKYIEPVGLETWEGIRYFIRFILSDDRYS</sequence>
<dbReference type="OrthoDB" id="3626597at2759"/>
<evidence type="ECO:0000256" key="12">
    <source>
        <dbReference type="ARBA" id="ARBA00023157"/>
    </source>
</evidence>
<evidence type="ECO:0000313" key="19">
    <source>
        <dbReference type="Proteomes" id="UP000790833"/>
    </source>
</evidence>
<dbReference type="PRINTS" id="PR00765">
    <property type="entry name" value="CRBOXYPTASEA"/>
</dbReference>